<dbReference type="EC" id="1.-.-.-" evidence="1"/>
<proteinExistence type="predicted"/>
<sequence>MNILISQGEQKVNQAIATHFHQRGETPVLLFTDRDKHLEFMLDQPGQETVFCEKYEEEVLDAVIVEVFGDQGVEVLIHGNEMVDEEKKLEEDPFLLDELIRGYLYRIFLLNKVVVRQMIKPKKGKIIFPLFYDPLYYAGYASSPILNQAKLSLMKCMSRELGPFKLNVNAITFGYYNDGFDRQQKKFKKEKVEIFSLKPKLPDIEEYVRTIELLINPSASLIGGENLHVGAGIETGI</sequence>
<dbReference type="Proteomes" id="UP001589833">
    <property type="component" value="Unassembled WGS sequence"/>
</dbReference>
<protein>
    <submittedName>
        <fullName evidence="1">SDR family oxidoreductase</fullName>
        <ecNumber evidence="1">1.-.-.-</ecNumber>
    </submittedName>
</protein>
<name>A0ABV6NPC6_9BACI</name>
<dbReference type="GO" id="GO:0016491">
    <property type="term" value="F:oxidoreductase activity"/>
    <property type="evidence" value="ECO:0007669"/>
    <property type="project" value="UniProtKB-KW"/>
</dbReference>
<comment type="caution">
    <text evidence="1">The sequence shown here is derived from an EMBL/GenBank/DDBJ whole genome shotgun (WGS) entry which is preliminary data.</text>
</comment>
<dbReference type="InterPro" id="IPR036291">
    <property type="entry name" value="NAD(P)-bd_dom_sf"/>
</dbReference>
<organism evidence="1 2">
    <name type="scientific">Halalkalibacter alkalisediminis</name>
    <dbReference type="NCBI Taxonomy" id="935616"/>
    <lineage>
        <taxon>Bacteria</taxon>
        <taxon>Bacillati</taxon>
        <taxon>Bacillota</taxon>
        <taxon>Bacilli</taxon>
        <taxon>Bacillales</taxon>
        <taxon>Bacillaceae</taxon>
        <taxon>Halalkalibacter</taxon>
    </lineage>
</organism>
<keyword evidence="1" id="KW-0560">Oxidoreductase</keyword>
<dbReference type="Gene3D" id="3.40.50.720">
    <property type="entry name" value="NAD(P)-binding Rossmann-like Domain"/>
    <property type="match status" value="1"/>
</dbReference>
<evidence type="ECO:0000313" key="1">
    <source>
        <dbReference type="EMBL" id="MFC0562524.1"/>
    </source>
</evidence>
<accession>A0ABV6NPC6</accession>
<keyword evidence="2" id="KW-1185">Reference proteome</keyword>
<gene>
    <name evidence="1" type="ORF">ACFFH4_27240</name>
</gene>
<evidence type="ECO:0000313" key="2">
    <source>
        <dbReference type="Proteomes" id="UP001589833"/>
    </source>
</evidence>
<reference evidence="1 2" key="1">
    <citation type="submission" date="2024-09" db="EMBL/GenBank/DDBJ databases">
        <authorList>
            <person name="Sun Q."/>
            <person name="Mori K."/>
        </authorList>
    </citation>
    <scope>NUCLEOTIDE SEQUENCE [LARGE SCALE GENOMIC DNA]</scope>
    <source>
        <strain evidence="1 2">NCAIM B.02301</strain>
    </source>
</reference>
<dbReference type="RefSeq" id="WP_273847560.1">
    <property type="nucleotide sequence ID" value="NZ_JAQQWT010000028.1"/>
</dbReference>
<dbReference type="CDD" id="cd05233">
    <property type="entry name" value="SDR_c"/>
    <property type="match status" value="1"/>
</dbReference>
<dbReference type="SUPFAM" id="SSF51735">
    <property type="entry name" value="NAD(P)-binding Rossmann-fold domains"/>
    <property type="match status" value="1"/>
</dbReference>
<dbReference type="EMBL" id="JBHLTR010000136">
    <property type="protein sequence ID" value="MFC0562524.1"/>
    <property type="molecule type" value="Genomic_DNA"/>
</dbReference>
<dbReference type="InterPro" id="IPR002347">
    <property type="entry name" value="SDR_fam"/>
</dbReference>
<dbReference type="Pfam" id="PF13561">
    <property type="entry name" value="adh_short_C2"/>
    <property type="match status" value="1"/>
</dbReference>